<dbReference type="Proteomes" id="UP000499080">
    <property type="component" value="Unassembled WGS sequence"/>
</dbReference>
<evidence type="ECO:0000313" key="2">
    <source>
        <dbReference type="Proteomes" id="UP000499080"/>
    </source>
</evidence>
<comment type="caution">
    <text evidence="1">The sequence shown here is derived from an EMBL/GenBank/DDBJ whole genome shotgun (WGS) entry which is preliminary data.</text>
</comment>
<name>A0A4Y2PXU8_ARAVE</name>
<accession>A0A4Y2PXU8</accession>
<dbReference type="AlphaFoldDB" id="A0A4Y2PXU8"/>
<evidence type="ECO:0000313" key="1">
    <source>
        <dbReference type="EMBL" id="GBN56725.1"/>
    </source>
</evidence>
<organism evidence="1 2">
    <name type="scientific">Araneus ventricosus</name>
    <name type="common">Orbweaver spider</name>
    <name type="synonym">Epeira ventricosa</name>
    <dbReference type="NCBI Taxonomy" id="182803"/>
    <lineage>
        <taxon>Eukaryota</taxon>
        <taxon>Metazoa</taxon>
        <taxon>Ecdysozoa</taxon>
        <taxon>Arthropoda</taxon>
        <taxon>Chelicerata</taxon>
        <taxon>Arachnida</taxon>
        <taxon>Araneae</taxon>
        <taxon>Araneomorphae</taxon>
        <taxon>Entelegynae</taxon>
        <taxon>Araneoidea</taxon>
        <taxon>Araneidae</taxon>
        <taxon>Araneus</taxon>
    </lineage>
</organism>
<protein>
    <submittedName>
        <fullName evidence="1">Uncharacterized protein</fullName>
    </submittedName>
</protein>
<proteinExistence type="predicted"/>
<sequence>MSQEECIQMVDQSEPPVALSNSHPSYLDCFCRYCQLHPATFSPQRLLCVGCLTPINEDFSSQPYIDRRVFPQSVEPEFIPTVGFLLINAIGRCLVGFSSTNDG</sequence>
<reference evidence="1 2" key="1">
    <citation type="journal article" date="2019" name="Sci. Rep.">
        <title>Orb-weaving spider Araneus ventricosus genome elucidates the spidroin gene catalogue.</title>
        <authorList>
            <person name="Kono N."/>
            <person name="Nakamura H."/>
            <person name="Ohtoshi R."/>
            <person name="Moran D.A.P."/>
            <person name="Shinohara A."/>
            <person name="Yoshida Y."/>
            <person name="Fujiwara M."/>
            <person name="Mori M."/>
            <person name="Tomita M."/>
            <person name="Arakawa K."/>
        </authorList>
    </citation>
    <scope>NUCLEOTIDE SEQUENCE [LARGE SCALE GENOMIC DNA]</scope>
</reference>
<dbReference type="EMBL" id="BGPR01012578">
    <property type="protein sequence ID" value="GBN56725.1"/>
    <property type="molecule type" value="Genomic_DNA"/>
</dbReference>
<keyword evidence="2" id="KW-1185">Reference proteome</keyword>
<gene>
    <name evidence="1" type="ORF">AVEN_100391_1</name>
</gene>